<evidence type="ECO:0000313" key="2">
    <source>
        <dbReference type="EMBL" id="GFO22396.1"/>
    </source>
</evidence>
<dbReference type="AlphaFoldDB" id="A0AAV4BTK3"/>
<comment type="caution">
    <text evidence="2">The sequence shown here is derived from an EMBL/GenBank/DDBJ whole genome shotgun (WGS) entry which is preliminary data.</text>
</comment>
<keyword evidence="3" id="KW-1185">Reference proteome</keyword>
<name>A0AAV4BTK3_9GAST</name>
<accession>A0AAV4BTK3</accession>
<dbReference type="Proteomes" id="UP000735302">
    <property type="component" value="Unassembled WGS sequence"/>
</dbReference>
<feature type="region of interest" description="Disordered" evidence="1">
    <location>
        <begin position="27"/>
        <end position="48"/>
    </location>
</feature>
<evidence type="ECO:0000313" key="3">
    <source>
        <dbReference type="Proteomes" id="UP000735302"/>
    </source>
</evidence>
<proteinExistence type="predicted"/>
<dbReference type="EMBL" id="BLXT01005381">
    <property type="protein sequence ID" value="GFO22396.1"/>
    <property type="molecule type" value="Genomic_DNA"/>
</dbReference>
<evidence type="ECO:0000256" key="1">
    <source>
        <dbReference type="SAM" id="MobiDB-lite"/>
    </source>
</evidence>
<sequence length="101" mass="10978">MSMGRIDSKVFVRIDQVRFLYIASPQKGDLRLSGPPSGQGAGGGTRIRDRMVRADLRASSLDTVPPTPHTLNKIKKHKNITGTITTIPVRGRAKKISAVTI</sequence>
<protein>
    <submittedName>
        <fullName evidence="2">Uncharacterized protein</fullName>
    </submittedName>
</protein>
<gene>
    <name evidence="2" type="ORF">PoB_004890100</name>
</gene>
<organism evidence="2 3">
    <name type="scientific">Plakobranchus ocellatus</name>
    <dbReference type="NCBI Taxonomy" id="259542"/>
    <lineage>
        <taxon>Eukaryota</taxon>
        <taxon>Metazoa</taxon>
        <taxon>Spiralia</taxon>
        <taxon>Lophotrochozoa</taxon>
        <taxon>Mollusca</taxon>
        <taxon>Gastropoda</taxon>
        <taxon>Heterobranchia</taxon>
        <taxon>Euthyneura</taxon>
        <taxon>Panpulmonata</taxon>
        <taxon>Sacoglossa</taxon>
        <taxon>Placobranchoidea</taxon>
        <taxon>Plakobranchidae</taxon>
        <taxon>Plakobranchus</taxon>
    </lineage>
</organism>
<reference evidence="2 3" key="1">
    <citation type="journal article" date="2021" name="Elife">
        <title>Chloroplast acquisition without the gene transfer in kleptoplastic sea slugs, Plakobranchus ocellatus.</title>
        <authorList>
            <person name="Maeda T."/>
            <person name="Takahashi S."/>
            <person name="Yoshida T."/>
            <person name="Shimamura S."/>
            <person name="Takaki Y."/>
            <person name="Nagai Y."/>
            <person name="Toyoda A."/>
            <person name="Suzuki Y."/>
            <person name="Arimoto A."/>
            <person name="Ishii H."/>
            <person name="Satoh N."/>
            <person name="Nishiyama T."/>
            <person name="Hasebe M."/>
            <person name="Maruyama T."/>
            <person name="Minagawa J."/>
            <person name="Obokata J."/>
            <person name="Shigenobu S."/>
        </authorList>
    </citation>
    <scope>NUCLEOTIDE SEQUENCE [LARGE SCALE GENOMIC DNA]</scope>
</reference>